<sequence>PNIAVDYMICTTCSAEAFTWLAETFACQNCGEKEYISISASRRTADDADGKSMQ</sequence>
<protein>
    <submittedName>
        <fullName evidence="1">Uncharacterized protein</fullName>
    </submittedName>
</protein>
<reference evidence="1" key="1">
    <citation type="journal article" date="2020" name="Stud. Mycol.">
        <title>101 Dothideomycetes genomes: a test case for predicting lifestyles and emergence of pathogens.</title>
        <authorList>
            <person name="Haridas S."/>
            <person name="Albert R."/>
            <person name="Binder M."/>
            <person name="Bloem J."/>
            <person name="Labutti K."/>
            <person name="Salamov A."/>
            <person name="Andreopoulos B."/>
            <person name="Baker S."/>
            <person name="Barry K."/>
            <person name="Bills G."/>
            <person name="Bluhm B."/>
            <person name="Cannon C."/>
            <person name="Castanera R."/>
            <person name="Culley D."/>
            <person name="Daum C."/>
            <person name="Ezra D."/>
            <person name="Gonzalez J."/>
            <person name="Henrissat B."/>
            <person name="Kuo A."/>
            <person name="Liang C."/>
            <person name="Lipzen A."/>
            <person name="Lutzoni F."/>
            <person name="Magnuson J."/>
            <person name="Mondo S."/>
            <person name="Nolan M."/>
            <person name="Ohm R."/>
            <person name="Pangilinan J."/>
            <person name="Park H.-J."/>
            <person name="Ramirez L."/>
            <person name="Alfaro M."/>
            <person name="Sun H."/>
            <person name="Tritt A."/>
            <person name="Yoshinaga Y."/>
            <person name="Zwiers L.-H."/>
            <person name="Turgeon B."/>
            <person name="Goodwin S."/>
            <person name="Spatafora J."/>
            <person name="Crous P."/>
            <person name="Grigoriev I."/>
        </authorList>
    </citation>
    <scope>NUCLEOTIDE SEQUENCE</scope>
    <source>
        <strain evidence="1">CBS 110217</strain>
    </source>
</reference>
<name>A0A9P4HD57_9PLEO</name>
<accession>A0A9P4HD57</accession>
<evidence type="ECO:0000313" key="1">
    <source>
        <dbReference type="EMBL" id="KAF2030891.1"/>
    </source>
</evidence>
<dbReference type="Proteomes" id="UP000799777">
    <property type="component" value="Unassembled WGS sequence"/>
</dbReference>
<evidence type="ECO:0000313" key="2">
    <source>
        <dbReference type="Proteomes" id="UP000799777"/>
    </source>
</evidence>
<keyword evidence="2" id="KW-1185">Reference proteome</keyword>
<organism evidence="1 2">
    <name type="scientific">Setomelanomma holmii</name>
    <dbReference type="NCBI Taxonomy" id="210430"/>
    <lineage>
        <taxon>Eukaryota</taxon>
        <taxon>Fungi</taxon>
        <taxon>Dikarya</taxon>
        <taxon>Ascomycota</taxon>
        <taxon>Pezizomycotina</taxon>
        <taxon>Dothideomycetes</taxon>
        <taxon>Pleosporomycetidae</taxon>
        <taxon>Pleosporales</taxon>
        <taxon>Pleosporineae</taxon>
        <taxon>Phaeosphaeriaceae</taxon>
        <taxon>Setomelanomma</taxon>
    </lineage>
</organism>
<feature type="non-terminal residue" evidence="1">
    <location>
        <position position="1"/>
    </location>
</feature>
<comment type="caution">
    <text evidence="1">The sequence shown here is derived from an EMBL/GenBank/DDBJ whole genome shotgun (WGS) entry which is preliminary data.</text>
</comment>
<proteinExistence type="predicted"/>
<gene>
    <name evidence="1" type="ORF">EK21DRAFT_64653</name>
</gene>
<dbReference type="EMBL" id="ML978186">
    <property type="protein sequence ID" value="KAF2030891.1"/>
    <property type="molecule type" value="Genomic_DNA"/>
</dbReference>
<dbReference type="AlphaFoldDB" id="A0A9P4HD57"/>